<keyword evidence="2" id="KW-1133">Transmembrane helix</keyword>
<evidence type="ECO:0000313" key="3">
    <source>
        <dbReference type="EMBL" id="VEG45328.1"/>
    </source>
</evidence>
<dbReference type="EMBL" id="LR134355">
    <property type="protein sequence ID" value="VEG45328.1"/>
    <property type="molecule type" value="Genomic_DNA"/>
</dbReference>
<keyword evidence="2" id="KW-0472">Membrane</keyword>
<gene>
    <name evidence="3" type="ORF">NCTC10485_00532</name>
</gene>
<keyword evidence="4" id="KW-1185">Reference proteome</keyword>
<feature type="region of interest" description="Disordered" evidence="1">
    <location>
        <begin position="1"/>
        <end position="32"/>
    </location>
</feature>
<proteinExistence type="predicted"/>
<protein>
    <recommendedName>
        <fullName evidence="5">Mce-associated membrane protein</fullName>
    </recommendedName>
</protein>
<organism evidence="3 4">
    <name type="scientific">Mycolicibacterium chitae</name>
    <name type="common">Mycobacterium chitae</name>
    <dbReference type="NCBI Taxonomy" id="1792"/>
    <lineage>
        <taxon>Bacteria</taxon>
        <taxon>Bacillati</taxon>
        <taxon>Actinomycetota</taxon>
        <taxon>Actinomycetes</taxon>
        <taxon>Mycobacteriales</taxon>
        <taxon>Mycobacteriaceae</taxon>
        <taxon>Mycolicibacterium</taxon>
    </lineage>
</organism>
<name>A0A448HYK9_MYCCI</name>
<accession>A0A448HYK9</accession>
<evidence type="ECO:0000256" key="2">
    <source>
        <dbReference type="SAM" id="Phobius"/>
    </source>
</evidence>
<dbReference type="OrthoDB" id="4381663at2"/>
<evidence type="ECO:0000313" key="4">
    <source>
        <dbReference type="Proteomes" id="UP000282551"/>
    </source>
</evidence>
<dbReference type="Proteomes" id="UP000282551">
    <property type="component" value="Chromosome"/>
</dbReference>
<feature type="transmembrane region" description="Helical" evidence="2">
    <location>
        <begin position="41"/>
        <end position="62"/>
    </location>
</feature>
<keyword evidence="2" id="KW-0812">Transmembrane</keyword>
<dbReference type="RefSeq" id="WP_126332316.1">
    <property type="nucleotide sequence ID" value="NZ_AP022604.1"/>
</dbReference>
<evidence type="ECO:0008006" key="5">
    <source>
        <dbReference type="Google" id="ProtNLM"/>
    </source>
</evidence>
<dbReference type="AlphaFoldDB" id="A0A448HYK9"/>
<evidence type="ECO:0000256" key="1">
    <source>
        <dbReference type="SAM" id="MobiDB-lite"/>
    </source>
</evidence>
<reference evidence="3 4" key="1">
    <citation type="submission" date="2018-12" db="EMBL/GenBank/DDBJ databases">
        <authorList>
            <consortium name="Pathogen Informatics"/>
        </authorList>
    </citation>
    <scope>NUCLEOTIDE SEQUENCE [LARGE SCALE GENOMIC DNA]</scope>
    <source>
        <strain evidence="3 4">NCTC10485</strain>
    </source>
</reference>
<sequence length="204" mass="21459">MADENTDDADATEDATETETAGDTPKDPAGPRQVSLSVRTLLVGALVAVLAVAVGVLAWLYIDARGELDAQARQAANNERAQQVALDYAVAAAEMDYRDLPAWKGRLVAGTSPELSAKLGDAADSMEQILAPLQWQSTAKPVAAIVRSNAGDVYVVDSFVSVLTKTTQAPQGLQSTATYSITIDGNNDWQITDVGGIDAVLGRR</sequence>
<feature type="compositionally biased region" description="Acidic residues" evidence="1">
    <location>
        <begin position="1"/>
        <end position="17"/>
    </location>
</feature>